<evidence type="ECO:0000259" key="4">
    <source>
        <dbReference type="Pfam" id="PF20014"/>
    </source>
</evidence>
<dbReference type="RefSeq" id="WP_056682743.1">
    <property type="nucleotide sequence ID" value="NZ_LJIX01000006.1"/>
</dbReference>
<reference evidence="5 6" key="1">
    <citation type="submission" date="2015-09" db="EMBL/GenBank/DDBJ databases">
        <title>Genome sequencing project for genomic taxonomy and phylogenomics of Bacillus-like bacteria.</title>
        <authorList>
            <person name="Liu B."/>
            <person name="Wang J."/>
            <person name="Zhu Y."/>
            <person name="Liu G."/>
            <person name="Chen Q."/>
            <person name="Chen Z."/>
            <person name="Lan J."/>
            <person name="Che J."/>
            <person name="Ge C."/>
            <person name="Shi H."/>
            <person name="Pan Z."/>
            <person name="Liu X."/>
        </authorList>
    </citation>
    <scope>NUCLEOTIDE SEQUENCE [LARGE SCALE GENOMIC DNA]</scope>
    <source>
        <strain evidence="5 6">FJAT-18043</strain>
    </source>
</reference>
<keyword evidence="2" id="KW-0812">Transmembrane</keyword>
<dbReference type="InterPro" id="IPR045402">
    <property type="entry name" value="GAP1-N2"/>
</dbReference>
<dbReference type="PATRIC" id="fig|1637975.4.peg.762"/>
<evidence type="ECO:0000259" key="3">
    <source>
        <dbReference type="Pfam" id="PF20013"/>
    </source>
</evidence>
<evidence type="ECO:0000313" key="5">
    <source>
        <dbReference type="EMBL" id="KQL18090.1"/>
    </source>
</evidence>
<sequence length="908" mass="104553">MVQIQQHMYTREREGIFTTTPGYDTIAKSKGLENNFIKKVIHPLSSYYPPKELLNSGERDEGKYPKSKLIMVTETGELIFGQSVYKESDYTGERETFFSHNMIVPKERAKEYLYSADTVFGSLPFRTGYELTNGSQLEELDHLPFVNGDFKPLKAVLNDSHISSDQFMQLVFALLSSLTTKKKVYVSLPRDIISATESAFDLTYYLFQCIPHELRKYFGFISYAAEPQSKKNINLMFVEKGSIRPNDSLISKDYVFDFAFNHFINANENINHHPFIEFVYRNLQQTPSKLADFYTFAKTSLCDHKSPSLQSYNDLVAFYSIKEGTYNHLNNKQSSLYKSFRSFLTSDNITQKTELYHVLVNLVNDDAAKISRNALPEDETIVEILQIASLFAQKDLGKINQYLILALYYGANDSNYLNQVYKHIKGYPLLFKNVNAAILKNQKLVPVILEAYVKMRLNRMATLKEVTGEIKFWLDQHPEVFDNQVINGLSKERLVLVFQKESNQLRAFQEVQKHLSGTRSLADRIQWFKKNMITDLSLEVMGSLKMELLSPEEFDQAAVIVNNIPREFMNAEIKQKIELINIVHDIMEKRYLSNPERYFQYSHFDKLQAIVIKLIPTSHLEEQTERIALCFYNKGHRKDTIYHYDEMFSFVDSNGGMEEMRVFLQRFIRMWGGFQVSDPAFKNSVQRYLNTHAKVIFGDKRVEKRWEAIHPIIKKAMEEVKFQQLSALGKYIYKNKKTVISSLIILISLVILGGTGGLVYKQIMDEKAAEALAIQKKKEEAEKKRAAEERVKAERAEAERAAKTMTLQATGMTYKDVNNDGEISNSDELIIVISNEIDMTKLPTLEQLDINYKEEKIEINNVSEADIVVEPNAASVNVKITDNNVAYILPIAEKVISEANEQNESSEI</sequence>
<feature type="domain" description="GTPase-associated protein 1 middle" evidence="4">
    <location>
        <begin position="162"/>
        <end position="259"/>
    </location>
</feature>
<accession>A0A0Q3VGD4</accession>
<keyword evidence="1" id="KW-0175">Coiled coil</keyword>
<feature type="domain" description="GTPase-associated protein 1 N-terminal" evidence="3">
    <location>
        <begin position="4"/>
        <end position="142"/>
    </location>
</feature>
<evidence type="ECO:0000256" key="2">
    <source>
        <dbReference type="SAM" id="Phobius"/>
    </source>
</evidence>
<dbReference type="Proteomes" id="UP000050996">
    <property type="component" value="Unassembled WGS sequence"/>
</dbReference>
<organism evidence="5 6">
    <name type="scientific">Cytobacillus solani</name>
    <dbReference type="NCBI Taxonomy" id="1637975"/>
    <lineage>
        <taxon>Bacteria</taxon>
        <taxon>Bacillati</taxon>
        <taxon>Bacillota</taxon>
        <taxon>Bacilli</taxon>
        <taxon>Bacillales</taxon>
        <taxon>Bacillaceae</taxon>
        <taxon>Cytobacillus</taxon>
    </lineage>
</organism>
<keyword evidence="2" id="KW-1133">Transmembrane helix</keyword>
<evidence type="ECO:0000256" key="1">
    <source>
        <dbReference type="SAM" id="Coils"/>
    </source>
</evidence>
<gene>
    <name evidence="5" type="ORF">AN957_05320</name>
</gene>
<comment type="caution">
    <text evidence="5">The sequence shown here is derived from an EMBL/GenBank/DDBJ whole genome shotgun (WGS) entry which is preliminary data.</text>
</comment>
<dbReference type="EMBL" id="LJIX01000006">
    <property type="protein sequence ID" value="KQL18090.1"/>
    <property type="molecule type" value="Genomic_DNA"/>
</dbReference>
<keyword evidence="2" id="KW-0472">Membrane</keyword>
<dbReference type="Pfam" id="PF20013">
    <property type="entry name" value="GAP1-N2"/>
    <property type="match status" value="1"/>
</dbReference>
<dbReference type="Pfam" id="PF20014">
    <property type="entry name" value="GAP1-M"/>
    <property type="match status" value="1"/>
</dbReference>
<keyword evidence="6" id="KW-1185">Reference proteome</keyword>
<dbReference type="STRING" id="1637975.AN957_05320"/>
<evidence type="ECO:0000313" key="6">
    <source>
        <dbReference type="Proteomes" id="UP000050996"/>
    </source>
</evidence>
<name>A0A0Q3VGD4_9BACI</name>
<feature type="transmembrane region" description="Helical" evidence="2">
    <location>
        <begin position="739"/>
        <end position="760"/>
    </location>
</feature>
<feature type="coiled-coil region" evidence="1">
    <location>
        <begin position="764"/>
        <end position="808"/>
    </location>
</feature>
<dbReference type="InterPro" id="IPR045401">
    <property type="entry name" value="GAP1-M"/>
</dbReference>
<dbReference type="AlphaFoldDB" id="A0A0Q3VGD4"/>
<protein>
    <submittedName>
        <fullName evidence="5">Uncharacterized protein</fullName>
    </submittedName>
</protein>
<proteinExistence type="predicted"/>